<name>X0UUR1_9ZZZZ</name>
<feature type="non-terminal residue" evidence="1">
    <location>
        <position position="1"/>
    </location>
</feature>
<gene>
    <name evidence="1" type="ORF">S01H1_29696</name>
</gene>
<sequence>ARLKGRPLVGVINSLGVRRDAKVTDAIAKLLRSSDSNVAAAAAVTLGKIGTADAAAALRKAQAGARAKQLAVVRDAVLRCAEHLAAAGKAADAEAIYRRLWQSNAGVSWRLAALTGLARACPDKAAPLLVKAFGGADPLLQAAAANLLIQTPGKAATTAIVEQLGRVDTRRRMLLFDSLAARGDASAKDAVATFIDSKDEAVRVAAVHTVAALGDASDVARLVSLAAGERGPVGQAARVGLERLSGEGIEKRLIDLAAKGDPATRVEAARAIAARR</sequence>
<feature type="non-terminal residue" evidence="1">
    <location>
        <position position="276"/>
    </location>
</feature>
<dbReference type="SUPFAM" id="SSF48371">
    <property type="entry name" value="ARM repeat"/>
    <property type="match status" value="1"/>
</dbReference>
<reference evidence="1" key="1">
    <citation type="journal article" date="2014" name="Front. Microbiol.">
        <title>High frequency of phylogenetically diverse reductive dehalogenase-homologous genes in deep subseafloor sedimentary metagenomes.</title>
        <authorList>
            <person name="Kawai M."/>
            <person name="Futagami T."/>
            <person name="Toyoda A."/>
            <person name="Takaki Y."/>
            <person name="Nishi S."/>
            <person name="Hori S."/>
            <person name="Arai W."/>
            <person name="Tsubouchi T."/>
            <person name="Morono Y."/>
            <person name="Uchiyama I."/>
            <person name="Ito T."/>
            <person name="Fujiyama A."/>
            <person name="Inagaki F."/>
            <person name="Takami H."/>
        </authorList>
    </citation>
    <scope>NUCLEOTIDE SEQUENCE</scope>
    <source>
        <strain evidence="1">Expedition CK06-06</strain>
    </source>
</reference>
<accession>X0UUR1</accession>
<dbReference type="Gene3D" id="1.25.10.10">
    <property type="entry name" value="Leucine-rich Repeat Variant"/>
    <property type="match status" value="2"/>
</dbReference>
<proteinExistence type="predicted"/>
<dbReference type="Pfam" id="PF13646">
    <property type="entry name" value="HEAT_2"/>
    <property type="match status" value="1"/>
</dbReference>
<comment type="caution">
    <text evidence="1">The sequence shown here is derived from an EMBL/GenBank/DDBJ whole genome shotgun (WGS) entry which is preliminary data.</text>
</comment>
<evidence type="ECO:0000313" key="1">
    <source>
        <dbReference type="EMBL" id="GAF92210.1"/>
    </source>
</evidence>
<dbReference type="AlphaFoldDB" id="X0UUR1"/>
<evidence type="ECO:0008006" key="2">
    <source>
        <dbReference type="Google" id="ProtNLM"/>
    </source>
</evidence>
<organism evidence="1">
    <name type="scientific">marine sediment metagenome</name>
    <dbReference type="NCBI Taxonomy" id="412755"/>
    <lineage>
        <taxon>unclassified sequences</taxon>
        <taxon>metagenomes</taxon>
        <taxon>ecological metagenomes</taxon>
    </lineage>
</organism>
<dbReference type="EMBL" id="BARS01018238">
    <property type="protein sequence ID" value="GAF92210.1"/>
    <property type="molecule type" value="Genomic_DNA"/>
</dbReference>
<protein>
    <recommendedName>
        <fullName evidence="2">HEAT repeat domain-containing protein</fullName>
    </recommendedName>
</protein>
<dbReference type="InterPro" id="IPR011989">
    <property type="entry name" value="ARM-like"/>
</dbReference>
<dbReference type="InterPro" id="IPR016024">
    <property type="entry name" value="ARM-type_fold"/>
</dbReference>